<dbReference type="OrthoDB" id="9802795at2"/>
<evidence type="ECO:0000259" key="8">
    <source>
        <dbReference type="Pfam" id="PF13742"/>
    </source>
</evidence>
<dbReference type="GO" id="GO:0008855">
    <property type="term" value="F:exodeoxyribonuclease VII activity"/>
    <property type="evidence" value="ECO:0007669"/>
    <property type="project" value="UniProtKB-UniRule"/>
</dbReference>
<dbReference type="EMBL" id="CP002045">
    <property type="protein sequence ID" value="ADH93201.1"/>
    <property type="molecule type" value="Genomic_DNA"/>
</dbReference>
<evidence type="ECO:0000256" key="3">
    <source>
        <dbReference type="ARBA" id="ARBA00022801"/>
    </source>
</evidence>
<name>D7BKM1_ARCHD</name>
<comment type="similarity">
    <text evidence="5 6">Belongs to the XseA family.</text>
</comment>
<dbReference type="InterPro" id="IPR020579">
    <property type="entry name" value="Exonuc_VII_lsu_C"/>
</dbReference>
<dbReference type="Pfam" id="PF13742">
    <property type="entry name" value="tRNA_anti_2"/>
    <property type="match status" value="1"/>
</dbReference>
<dbReference type="RefSeq" id="WP_013170691.1">
    <property type="nucleotide sequence ID" value="NC_014218.1"/>
</dbReference>
<keyword evidence="2 5" id="KW-0540">Nuclease</keyword>
<comment type="function">
    <text evidence="5">Bidirectionally degrades single-stranded DNA into large acid-insoluble oligonucleotides, which are then degraded further into small acid-soluble oligonucleotides.</text>
</comment>
<keyword evidence="4 5" id="KW-0269">Exonuclease</keyword>
<dbReference type="Pfam" id="PF02601">
    <property type="entry name" value="Exonuc_VII_L"/>
    <property type="match status" value="1"/>
</dbReference>
<sequence length="421" mass="45794">MSANARVAVPANLPPVARETSPDHPWPLRLLNAKIAEYISKMSRLWVEGEIITLTRRKGAKVQFFTLSDLEEKASITCKIFAHALPDGIESGSRVIVCAKPDFWSGNGTLALHVDEIRAVGLGDILARIEALKNKLAYEGLFAPQRKKPLPFLPRTIGLIVGRNTKALHDVQVNARARWASAEFAVREVVVQGPTAVQEMIPALEELDALPNVDVIVIARGGGSVEDLLPFSDERLIRAVAAAHTPVVSAIGHETDNPLLDLVADLRASTPTDAARKIVPDVTEEQTGLRDAVRRGRLAMDALLTRTQHDLDIQRSRPALAHPESMLDARAQDLTQLTQWLHNNLDRHITRHASLIDSSLARLRALSPLATLQRGYAVLRTQTGVVTSVHNATPGETIIAQLADGTFTATVNAKGPAHETL</sequence>
<accession>D7BKM1</accession>
<dbReference type="AlphaFoldDB" id="D7BKM1"/>
<gene>
    <name evidence="5" type="primary">xseA</name>
    <name evidence="9" type="ordered locus">Arch_1500</name>
</gene>
<dbReference type="InterPro" id="IPR025824">
    <property type="entry name" value="OB-fold_nuc-bd_dom"/>
</dbReference>
<proteinExistence type="inferred from homology"/>
<comment type="subcellular location">
    <subcellularLocation>
        <location evidence="5 6">Cytoplasm</location>
    </subcellularLocation>
</comment>
<dbReference type="STRING" id="644284.Arch_1500"/>
<dbReference type="GO" id="GO:0003676">
    <property type="term" value="F:nucleic acid binding"/>
    <property type="evidence" value="ECO:0007669"/>
    <property type="project" value="InterPro"/>
</dbReference>
<evidence type="ECO:0000256" key="6">
    <source>
        <dbReference type="RuleBase" id="RU004355"/>
    </source>
</evidence>
<protein>
    <recommendedName>
        <fullName evidence="5">Exodeoxyribonuclease 7 large subunit</fullName>
        <ecNumber evidence="5">3.1.11.6</ecNumber>
    </recommendedName>
    <alternativeName>
        <fullName evidence="5">Exodeoxyribonuclease VII large subunit</fullName>
        <shortName evidence="5">Exonuclease VII large subunit</shortName>
    </alternativeName>
</protein>
<evidence type="ECO:0000256" key="5">
    <source>
        <dbReference type="HAMAP-Rule" id="MF_00378"/>
    </source>
</evidence>
<dbReference type="GO" id="GO:0006308">
    <property type="term" value="P:DNA catabolic process"/>
    <property type="evidence" value="ECO:0007669"/>
    <property type="project" value="UniProtKB-UniRule"/>
</dbReference>
<dbReference type="HOGENOM" id="CLU_023625_2_1_11"/>
<dbReference type="Proteomes" id="UP000000376">
    <property type="component" value="Chromosome"/>
</dbReference>
<evidence type="ECO:0000256" key="2">
    <source>
        <dbReference type="ARBA" id="ARBA00022722"/>
    </source>
</evidence>
<keyword evidence="10" id="KW-1185">Reference proteome</keyword>
<dbReference type="GO" id="GO:0005737">
    <property type="term" value="C:cytoplasm"/>
    <property type="evidence" value="ECO:0007669"/>
    <property type="project" value="UniProtKB-SubCell"/>
</dbReference>
<evidence type="ECO:0000259" key="7">
    <source>
        <dbReference type="Pfam" id="PF02601"/>
    </source>
</evidence>
<evidence type="ECO:0000256" key="4">
    <source>
        <dbReference type="ARBA" id="ARBA00022839"/>
    </source>
</evidence>
<feature type="domain" description="OB-fold nucleic acid binding" evidence="8">
    <location>
        <begin position="28"/>
        <end position="118"/>
    </location>
</feature>
<dbReference type="KEGG" id="ahe:Arch_1500"/>
<evidence type="ECO:0000313" key="9">
    <source>
        <dbReference type="EMBL" id="ADH93201.1"/>
    </source>
</evidence>
<dbReference type="GO" id="GO:0009318">
    <property type="term" value="C:exodeoxyribonuclease VII complex"/>
    <property type="evidence" value="ECO:0007669"/>
    <property type="project" value="UniProtKB-UniRule"/>
</dbReference>
<dbReference type="PANTHER" id="PTHR30008:SF0">
    <property type="entry name" value="EXODEOXYRIBONUCLEASE 7 LARGE SUBUNIT"/>
    <property type="match status" value="1"/>
</dbReference>
<dbReference type="EC" id="3.1.11.6" evidence="5"/>
<dbReference type="HAMAP" id="MF_00378">
    <property type="entry name" value="Exonuc_7_L"/>
    <property type="match status" value="1"/>
</dbReference>
<organism evidence="9 10">
    <name type="scientific">Arcanobacterium haemolyticum (strain ATCC 9345 / DSM 20595 / CCM 5947 / CCUG 17215 / LMG 16163 / NBRC 15585 / NCTC 8452 / 11018)</name>
    <dbReference type="NCBI Taxonomy" id="644284"/>
    <lineage>
        <taxon>Bacteria</taxon>
        <taxon>Bacillati</taxon>
        <taxon>Actinomycetota</taxon>
        <taxon>Actinomycetes</taxon>
        <taxon>Actinomycetales</taxon>
        <taxon>Actinomycetaceae</taxon>
        <taxon>Arcanobacterium</taxon>
    </lineage>
</organism>
<keyword evidence="1 5" id="KW-0963">Cytoplasm</keyword>
<dbReference type="InterPro" id="IPR003753">
    <property type="entry name" value="Exonuc_VII_L"/>
</dbReference>
<dbReference type="eggNOG" id="COG1570">
    <property type="taxonomic scope" value="Bacteria"/>
</dbReference>
<keyword evidence="3 5" id="KW-0378">Hydrolase</keyword>
<evidence type="ECO:0000313" key="10">
    <source>
        <dbReference type="Proteomes" id="UP000000376"/>
    </source>
</evidence>
<comment type="catalytic activity">
    <reaction evidence="5 6">
        <text>Exonucleolytic cleavage in either 5'- to 3'- or 3'- to 5'-direction to yield nucleoside 5'-phosphates.</text>
        <dbReference type="EC" id="3.1.11.6"/>
    </reaction>
</comment>
<comment type="subunit">
    <text evidence="5">Heterooligomer composed of large and small subunits.</text>
</comment>
<feature type="domain" description="Exonuclease VII large subunit C-terminal" evidence="7">
    <location>
        <begin position="141"/>
        <end position="353"/>
    </location>
</feature>
<dbReference type="CDD" id="cd04489">
    <property type="entry name" value="ExoVII_LU_OBF"/>
    <property type="match status" value="1"/>
</dbReference>
<dbReference type="PANTHER" id="PTHR30008">
    <property type="entry name" value="EXODEOXYRIBONUCLEASE 7 LARGE SUBUNIT"/>
    <property type="match status" value="1"/>
</dbReference>
<reference evidence="9 10" key="1">
    <citation type="journal article" date="2010" name="Stand. Genomic Sci.">
        <title>Complete genome sequence of Arcanobacterium haemolyticum type strain (11018).</title>
        <authorList>
            <person name="Yasawong M."/>
            <person name="Teshima H."/>
            <person name="Lapidus A."/>
            <person name="Nolan M."/>
            <person name="Lucas S."/>
            <person name="Glavina Del Rio T."/>
            <person name="Tice H."/>
            <person name="Cheng J."/>
            <person name="Bruce D."/>
            <person name="Detter C."/>
            <person name="Tapia R."/>
            <person name="Han C."/>
            <person name="Goodwin L."/>
            <person name="Pitluck S."/>
            <person name="Liolios K."/>
            <person name="Ivanova N."/>
            <person name="Mavromatis K."/>
            <person name="Mikhailova N."/>
            <person name="Pati A."/>
            <person name="Chen A."/>
            <person name="Palaniappan K."/>
            <person name="Land M."/>
            <person name="Hauser L."/>
            <person name="Chang Y."/>
            <person name="Jeffries C."/>
            <person name="Rohde M."/>
            <person name="Sikorski J."/>
            <person name="Pukall R."/>
            <person name="Goker M."/>
            <person name="Woyke T."/>
            <person name="Bristow J."/>
            <person name="Eisen J."/>
            <person name="Markowitz V."/>
            <person name="Hugenholtz P."/>
            <person name="Kyrpides N."/>
            <person name="Klenk H."/>
        </authorList>
    </citation>
    <scope>NUCLEOTIDE SEQUENCE [LARGE SCALE GENOMIC DNA]</scope>
    <source>
        <strain evidence="10">ATCC 9345 / DSM 20595 / CCUG 17215 / LMG 16163 / NBRC 15585 / NCTC 8452 / 11018</strain>
    </source>
</reference>
<dbReference type="NCBIfam" id="TIGR00237">
    <property type="entry name" value="xseA"/>
    <property type="match status" value="1"/>
</dbReference>
<evidence type="ECO:0000256" key="1">
    <source>
        <dbReference type="ARBA" id="ARBA00022490"/>
    </source>
</evidence>